<dbReference type="PATRIC" id="fig|218284.4.peg.3162"/>
<dbReference type="InterPro" id="IPR047794">
    <property type="entry name" value="C45_proenzyme-like"/>
</dbReference>
<evidence type="ECO:0000259" key="1">
    <source>
        <dbReference type="Pfam" id="PF03417"/>
    </source>
</evidence>
<dbReference type="PANTHER" id="PTHR34180:SF1">
    <property type="entry name" value="BETA-ALANYL-DOPAMINE_CARCININE HYDROLASE"/>
    <property type="match status" value="1"/>
</dbReference>
<dbReference type="NCBIfam" id="NF040521">
    <property type="entry name" value="C45_proenzyme"/>
    <property type="match status" value="1"/>
</dbReference>
<dbReference type="RefSeq" id="WP_060671926.1">
    <property type="nucleotide sequence ID" value="NZ_LIXZ01000005.1"/>
</dbReference>
<evidence type="ECO:0000313" key="2">
    <source>
        <dbReference type="EMBL" id="KPL59962.1"/>
    </source>
</evidence>
<name>A0A0N8GH06_9BACI</name>
<dbReference type="PANTHER" id="PTHR34180">
    <property type="entry name" value="PEPTIDASE C45"/>
    <property type="match status" value="1"/>
</dbReference>
<dbReference type="InterPro" id="IPR005079">
    <property type="entry name" value="Peptidase_C45_hydrolase"/>
</dbReference>
<reference evidence="2 3" key="1">
    <citation type="submission" date="2015-08" db="EMBL/GenBank/DDBJ databases">
        <title>Draft Genome Sequence of Bacillus vietnamensis UCD-SED5.</title>
        <authorList>
            <person name="Lee R.D."/>
            <person name="Jospin G."/>
            <person name="Lang J.M."/>
            <person name="Coil D.A."/>
            <person name="Eisen J.A."/>
        </authorList>
    </citation>
    <scope>NUCLEOTIDE SEQUENCE [LARGE SCALE GENOMIC DNA]</scope>
    <source>
        <strain evidence="2 3">UCD-SED5</strain>
    </source>
</reference>
<evidence type="ECO:0000313" key="3">
    <source>
        <dbReference type="Proteomes" id="UP000050398"/>
    </source>
</evidence>
<dbReference type="InterPro" id="IPR047801">
    <property type="entry name" value="Peptidase_C45"/>
</dbReference>
<dbReference type="InterPro" id="IPR029055">
    <property type="entry name" value="Ntn_hydrolases_N"/>
</dbReference>
<dbReference type="Gene3D" id="3.60.60.10">
    <property type="entry name" value="Penicillin V Acylase, Chain A"/>
    <property type="match status" value="1"/>
</dbReference>
<accession>A0A0N8GH06</accession>
<feature type="domain" description="Peptidase C45 hydrolase" evidence="1">
    <location>
        <begin position="104"/>
        <end position="314"/>
    </location>
</feature>
<gene>
    <name evidence="2" type="ORF">AM506_07740</name>
</gene>
<comment type="caution">
    <text evidence="2">The sequence shown here is derived from an EMBL/GenBank/DDBJ whole genome shotgun (WGS) entry which is preliminary data.</text>
</comment>
<dbReference type="CDD" id="cd01935">
    <property type="entry name" value="Ntn_CGH_like"/>
    <property type="match status" value="1"/>
</dbReference>
<dbReference type="SUPFAM" id="SSF56235">
    <property type="entry name" value="N-terminal nucleophile aminohydrolases (Ntn hydrolases)"/>
    <property type="match status" value="1"/>
</dbReference>
<organism evidence="2 3">
    <name type="scientific">Rossellomorea vietnamensis</name>
    <dbReference type="NCBI Taxonomy" id="218284"/>
    <lineage>
        <taxon>Bacteria</taxon>
        <taxon>Bacillati</taxon>
        <taxon>Bacillota</taxon>
        <taxon>Bacilli</taxon>
        <taxon>Bacillales</taxon>
        <taxon>Bacillaceae</taxon>
        <taxon>Rossellomorea</taxon>
    </lineage>
</organism>
<dbReference type="eggNOG" id="COG4927">
    <property type="taxonomic scope" value="Bacteria"/>
</dbReference>
<dbReference type="AlphaFoldDB" id="A0A0N8GH06"/>
<dbReference type="Proteomes" id="UP000050398">
    <property type="component" value="Unassembled WGS sequence"/>
</dbReference>
<dbReference type="OrthoDB" id="8617387at2"/>
<dbReference type="Pfam" id="PF03417">
    <property type="entry name" value="AAT"/>
    <property type="match status" value="1"/>
</dbReference>
<protein>
    <recommendedName>
        <fullName evidence="1">Peptidase C45 hydrolase domain-containing protein</fullName>
    </recommendedName>
</protein>
<proteinExistence type="predicted"/>
<sequence>MKEVVADVLQSRGTYYEIGVRFGEELRQSPLYSHHQKRRKKSLRDYNVKRDEVERLLRYFAPGLWDELNGLSHGLQWSLDDTIHEYSGFQQEWVTSGCSSLAKDGIYVRNYDYHPKTYEGRLLLVKPAGGYASIGFSGRGIGRIDGLNERGLAVGFHFVNRIKPGEGFICTTIARILLDTCKNTDEAIEVLRRLPHRHSFNYSLYDQSGKAAVVEASPRGIGVYHHSTLSCTNHFQMNHMKKDNRHYLKDSQKRLDILRSGQEKELTMKRAFNLFNQGDRPIFKKAYDAWAGTIHTCVFQCESLRCLIGFGENSDGLAVDFQDWVRGKDIPIRKISGKFDTNEPFLFMEEVKE</sequence>
<dbReference type="EMBL" id="LIXZ01000005">
    <property type="protein sequence ID" value="KPL59962.1"/>
    <property type="molecule type" value="Genomic_DNA"/>
</dbReference>